<evidence type="ECO:0000313" key="2">
    <source>
        <dbReference type="EMBL" id="KKL03683.1"/>
    </source>
</evidence>
<feature type="region of interest" description="Disordered" evidence="1">
    <location>
        <begin position="96"/>
        <end position="118"/>
    </location>
</feature>
<reference evidence="2" key="1">
    <citation type="journal article" date="2015" name="Nature">
        <title>Complex archaea that bridge the gap between prokaryotes and eukaryotes.</title>
        <authorList>
            <person name="Spang A."/>
            <person name="Saw J.H."/>
            <person name="Jorgensen S.L."/>
            <person name="Zaremba-Niedzwiedzka K."/>
            <person name="Martijn J."/>
            <person name="Lind A.E."/>
            <person name="van Eijk R."/>
            <person name="Schleper C."/>
            <person name="Guy L."/>
            <person name="Ettema T.J."/>
        </authorList>
    </citation>
    <scope>NUCLEOTIDE SEQUENCE</scope>
</reference>
<sequence length="118" mass="13175">MRVGANVRQYHRIKKMHAEGISADIIAMTIPLTPQSLEKILAHIDGREEVTLAVEENAEVQALRLQVAEQATRLAKFEEPQDGETVQHIETEEVEAGGEVQVSEEVQTSEEVEDLKTE</sequence>
<dbReference type="AlphaFoldDB" id="A0A0F9CUT7"/>
<accession>A0A0F9CUT7</accession>
<comment type="caution">
    <text evidence="2">The sequence shown here is derived from an EMBL/GenBank/DDBJ whole genome shotgun (WGS) entry which is preliminary data.</text>
</comment>
<proteinExistence type="predicted"/>
<protein>
    <submittedName>
        <fullName evidence="2">Uncharacterized protein</fullName>
    </submittedName>
</protein>
<dbReference type="EMBL" id="LAZR01044831">
    <property type="protein sequence ID" value="KKL03683.1"/>
    <property type="molecule type" value="Genomic_DNA"/>
</dbReference>
<evidence type="ECO:0000256" key="1">
    <source>
        <dbReference type="SAM" id="MobiDB-lite"/>
    </source>
</evidence>
<gene>
    <name evidence="2" type="ORF">LCGC14_2623680</name>
</gene>
<organism evidence="2">
    <name type="scientific">marine sediment metagenome</name>
    <dbReference type="NCBI Taxonomy" id="412755"/>
    <lineage>
        <taxon>unclassified sequences</taxon>
        <taxon>metagenomes</taxon>
        <taxon>ecological metagenomes</taxon>
    </lineage>
</organism>
<name>A0A0F9CUT7_9ZZZZ</name>
<feature type="compositionally biased region" description="Acidic residues" evidence="1">
    <location>
        <begin position="107"/>
        <end position="118"/>
    </location>
</feature>
<feature type="compositionally biased region" description="Low complexity" evidence="1">
    <location>
        <begin position="97"/>
        <end position="106"/>
    </location>
</feature>